<feature type="domain" description="Alpha-L-rhamnosidase six-hairpin glycosidase" evidence="6">
    <location>
        <begin position="744"/>
        <end position="1100"/>
    </location>
</feature>
<dbReference type="EC" id="3.2.1.40" evidence="2"/>
<feature type="domain" description="Alpha-L-rhamnosidase C-terminal" evidence="7">
    <location>
        <begin position="1103"/>
        <end position="1181"/>
    </location>
</feature>
<dbReference type="Gene3D" id="2.60.420.10">
    <property type="entry name" value="Maltose phosphorylase, domain 3"/>
    <property type="match status" value="1"/>
</dbReference>
<dbReference type="Pfam" id="PF17389">
    <property type="entry name" value="Bac_rhamnosid6H"/>
    <property type="match status" value="1"/>
</dbReference>
<protein>
    <recommendedName>
        <fullName evidence="2">alpha-L-rhamnosidase</fullName>
        <ecNumber evidence="2">3.2.1.40</ecNumber>
    </recommendedName>
</protein>
<dbReference type="STRING" id="681398.PJIAN_4305"/>
<dbReference type="RefSeq" id="WP_068705267.1">
    <property type="nucleotide sequence ID" value="NZ_BDCR01000004.1"/>
</dbReference>
<dbReference type="InterPro" id="IPR035396">
    <property type="entry name" value="Bac_rhamnosid6H"/>
</dbReference>
<dbReference type="PIRSF" id="PIRSF010631">
    <property type="entry name" value="A-rhamnsds"/>
    <property type="match status" value="1"/>
</dbReference>
<dbReference type="InterPro" id="IPR035398">
    <property type="entry name" value="Bac_rhamnosid_C"/>
</dbReference>
<evidence type="ECO:0000259" key="6">
    <source>
        <dbReference type="Pfam" id="PF17389"/>
    </source>
</evidence>
<proteinExistence type="predicted"/>
<evidence type="ECO:0000256" key="2">
    <source>
        <dbReference type="ARBA" id="ARBA00012652"/>
    </source>
</evidence>
<dbReference type="Gene3D" id="2.60.40.10">
    <property type="entry name" value="Immunoglobulins"/>
    <property type="match status" value="1"/>
</dbReference>
<dbReference type="PANTHER" id="PTHR33307">
    <property type="entry name" value="ALPHA-RHAMNOSIDASE (EUROFUNG)"/>
    <property type="match status" value="1"/>
</dbReference>
<feature type="domain" description="Alpha-L-rhamnosidase concanavalin-like" evidence="4">
    <location>
        <begin position="630"/>
        <end position="727"/>
    </location>
</feature>
<evidence type="ECO:0000256" key="1">
    <source>
        <dbReference type="ARBA" id="ARBA00001445"/>
    </source>
</evidence>
<evidence type="ECO:0000259" key="7">
    <source>
        <dbReference type="Pfam" id="PF17390"/>
    </source>
</evidence>
<keyword evidence="9" id="KW-1185">Reference proteome</keyword>
<dbReference type="InterPro" id="IPR012341">
    <property type="entry name" value="6hp_glycosidase-like_sf"/>
</dbReference>
<dbReference type="Pfam" id="PF05592">
    <property type="entry name" value="Bac_rhamnosid"/>
    <property type="match status" value="1"/>
</dbReference>
<dbReference type="AlphaFoldDB" id="A0A161L8Y2"/>
<sequence length="1216" mass="137288">MKRSTTILSFRAILFLLLYLSVNSVVIAQSTSLCKITNLLTEYTSTPIGIDVAKPRFSWQMQVEGNERGYFQKAYQIVVNDDKGNTVWNSGKQESNISLNIEYHGIPLQAENRYQWHLTVWNQKNEELTAGSWFETGLMNPSIQAWNGAKWIGGTGDQIPFYSQYFSVFKIGCTVQLDAVSGSSKASLVFGANDKRLMDKNKNVFNLSNKLNASYIRVELDCSSLINKKEDFAQIKVYRVGYQPEDKQDKPIGSVEIPTSIINVRNVYAAHTILIESSVGTLNFEVDGQKIMIPKPANHNIYIPFGIQVNPMGVGGDYIGFPMLADVGFMLGKQQKAAFSNLQIRNYRSPSNVLFAEDIPDDGKYQGIFAKALKGGKTNVEIKNHSIILSGGQNGCFVVANPSRNAMPMLRTVVDNGNKNIRSARVYVTARGVYELWINGKRVGNDWFNPGLSQYDKTHFYQTYDVTSLLQKGKNTVGVMLGEGWWSGNLSYLPVNWNYFGDRQSLLMKMVIRFNDGTSKTVTSDPSKWKYFANGPVRYGSFFQGEVYDATKEQLIEKWATSDYDDSAWSKAMEVLTDGTTYKDSMTEKDHQATVEKMPVFSNTDQAELIGQIGENVKQVNELTAQLVSEVRRGVYVYDMGQNMVGVPCIHLEGYKKGHVITFRFAEMQYPDLKEYRENKDMIMLENIRAALAQDIYRCKGGEEIFQPRFTFHGYRYIEITGLDKPLPLSFVKGKVLSSVPKITSHYSTSNPDVNRLWKNICWSMQGNFLSIPTDCPQRNERMGWSGDISVFSRTATYMGMVPQFLRRHVLALRDTQYGDGRFADVAPIGGGFGGIVWGSAGITVPWESYLQYGDSAMLAEHYDAMKRYIDYLNRNIDAKTGITTTGQLADWLSPEGNLIGPVGVNNLVWDAYYAYDLDLIHRIAKILGKEEDATTYATLFEKRKQHFNATYIDSATKKTRQLFPPKTFDNQVSYVVPLAFNLLNDSNREPAIRYLVRNIGHEVKDDKEIIRPPYSLMTGFVGTAWISKVLSDNGLDSIAYRLLQQTTYPSWLYPVKQGATTVWERLNSYTLENGFGGNNSMNSFNHYSFGSVGAWMYNYSLGIDRDETDPGFKHFMLRPTPDPDGVMTHAEGYYDSMYGRIESSWRLENGKTIYRFTVPANTSATLFLKAPDVNRISESGTAVKFAKGIRFLKSENGKSLFELGSGNYSFEVLNQ</sequence>
<organism evidence="8 9">
    <name type="scientific">Paludibacter jiangxiensis</name>
    <dbReference type="NCBI Taxonomy" id="681398"/>
    <lineage>
        <taxon>Bacteria</taxon>
        <taxon>Pseudomonadati</taxon>
        <taxon>Bacteroidota</taxon>
        <taxon>Bacteroidia</taxon>
        <taxon>Bacteroidales</taxon>
        <taxon>Paludibacteraceae</taxon>
        <taxon>Paludibacter</taxon>
    </lineage>
</organism>
<accession>A0A161L8Y2</accession>
<evidence type="ECO:0000313" key="8">
    <source>
        <dbReference type="EMBL" id="GAT63764.1"/>
    </source>
</evidence>
<dbReference type="SUPFAM" id="SSF48208">
    <property type="entry name" value="Six-hairpin glycosidases"/>
    <property type="match status" value="1"/>
</dbReference>
<reference evidence="9" key="1">
    <citation type="submission" date="2016-04" db="EMBL/GenBank/DDBJ databases">
        <title>Draft genome sequence of Paludibacter jiangxiensis strain NM7.</title>
        <authorList>
            <person name="Qiu Y."/>
            <person name="Matsuura N."/>
            <person name="Ohashi A."/>
            <person name="Tourlousse M.D."/>
            <person name="Sekiguchi Y."/>
        </authorList>
    </citation>
    <scope>NUCLEOTIDE SEQUENCE [LARGE SCALE GENOMIC DNA]</scope>
    <source>
        <strain evidence="9">NM7</strain>
    </source>
</reference>
<feature type="domain" description="Bacterial alpha-L-rhamnosidase N-terminal" evidence="5">
    <location>
        <begin position="419"/>
        <end position="585"/>
    </location>
</feature>
<evidence type="ECO:0000256" key="3">
    <source>
        <dbReference type="ARBA" id="ARBA00022801"/>
    </source>
</evidence>
<dbReference type="Gene3D" id="1.50.10.10">
    <property type="match status" value="1"/>
</dbReference>
<reference evidence="9" key="2">
    <citation type="journal article" date="2017" name="Genome Announc.">
        <title>Draft genome sequence of Paludibacter jiangxiensis NM7(T), a propionate-producing fermentative bacterium.</title>
        <authorList>
            <person name="Qiu Y.-L."/>
            <person name="Tourlousse D.M."/>
            <person name="Matsuura N."/>
            <person name="Ohashi A."/>
            <person name="Sekiguchi Y."/>
        </authorList>
    </citation>
    <scope>NUCLEOTIDE SEQUENCE [LARGE SCALE GENOMIC DNA]</scope>
    <source>
        <strain evidence="9">NM7</strain>
    </source>
</reference>
<gene>
    <name evidence="8" type="ORF">PJIAN_4305</name>
</gene>
<dbReference type="Proteomes" id="UP000076586">
    <property type="component" value="Unassembled WGS sequence"/>
</dbReference>
<dbReference type="InterPro" id="IPR013783">
    <property type="entry name" value="Ig-like_fold"/>
</dbReference>
<dbReference type="Pfam" id="PF08531">
    <property type="entry name" value="Bac_rhamnosid_N"/>
    <property type="match status" value="1"/>
</dbReference>
<dbReference type="InterPro" id="IPR016007">
    <property type="entry name" value="Alpha_rhamnosid"/>
</dbReference>
<dbReference type="InterPro" id="IPR008902">
    <property type="entry name" value="Rhamnosid_concanavalin"/>
</dbReference>
<keyword evidence="3" id="KW-0378">Hydrolase</keyword>
<dbReference type="Gene3D" id="2.60.120.260">
    <property type="entry name" value="Galactose-binding domain-like"/>
    <property type="match status" value="2"/>
</dbReference>
<comment type="caution">
    <text evidence="8">The sequence shown here is derived from an EMBL/GenBank/DDBJ whole genome shotgun (WGS) entry which is preliminary data.</text>
</comment>
<dbReference type="Pfam" id="PF25788">
    <property type="entry name" value="Ig_Rha78A_N"/>
    <property type="match status" value="1"/>
</dbReference>
<dbReference type="EMBL" id="BDCR01000004">
    <property type="protein sequence ID" value="GAT63764.1"/>
    <property type="molecule type" value="Genomic_DNA"/>
</dbReference>
<name>A0A161L8Y2_9BACT</name>
<dbReference type="OrthoDB" id="9766741at2"/>
<dbReference type="InterPro" id="IPR013737">
    <property type="entry name" value="Bac_rhamnosid_N"/>
</dbReference>
<dbReference type="PANTHER" id="PTHR33307:SF6">
    <property type="entry name" value="ALPHA-RHAMNOSIDASE (EUROFUNG)-RELATED"/>
    <property type="match status" value="1"/>
</dbReference>
<dbReference type="GO" id="GO:0005975">
    <property type="term" value="P:carbohydrate metabolic process"/>
    <property type="evidence" value="ECO:0007669"/>
    <property type="project" value="InterPro"/>
</dbReference>
<evidence type="ECO:0000313" key="9">
    <source>
        <dbReference type="Proteomes" id="UP000076586"/>
    </source>
</evidence>
<comment type="catalytic activity">
    <reaction evidence="1">
        <text>Hydrolysis of terminal non-reducing alpha-L-rhamnose residues in alpha-L-rhamnosides.</text>
        <dbReference type="EC" id="3.2.1.40"/>
    </reaction>
</comment>
<dbReference type="GO" id="GO:0030596">
    <property type="term" value="F:alpha-L-rhamnosidase activity"/>
    <property type="evidence" value="ECO:0007669"/>
    <property type="project" value="UniProtKB-EC"/>
</dbReference>
<dbReference type="Pfam" id="PF17390">
    <property type="entry name" value="Bac_rhamnosid_C"/>
    <property type="match status" value="1"/>
</dbReference>
<evidence type="ECO:0000259" key="4">
    <source>
        <dbReference type="Pfam" id="PF05592"/>
    </source>
</evidence>
<evidence type="ECO:0000259" key="5">
    <source>
        <dbReference type="Pfam" id="PF08531"/>
    </source>
</evidence>
<dbReference type="InterPro" id="IPR008928">
    <property type="entry name" value="6-hairpin_glycosidase_sf"/>
</dbReference>